<reference evidence="4" key="1">
    <citation type="submission" date="2018-10" db="EMBL/GenBank/DDBJ databases">
        <title>FDA dAtabase for Regulatory Grade micrObial Sequences (FDA-ARGOS): Supporting development and validation of Infectious Disease Dx tests.</title>
        <authorList>
            <person name="Kerrigan L."/>
            <person name="Tallon L."/>
            <person name="Sadzewicz L."/>
            <person name="Sengamalay N."/>
            <person name="Ott S."/>
            <person name="Godinez A."/>
            <person name="Nagaraj S."/>
            <person name="Vavikolanu K."/>
            <person name="Nadendla S."/>
            <person name="George J."/>
            <person name="Sichtig H."/>
        </authorList>
    </citation>
    <scope>NUCLEOTIDE SEQUENCE [LARGE SCALE GENOMIC DNA]</scope>
    <source>
        <strain evidence="4">FDAARGOS_311</strain>
    </source>
</reference>
<evidence type="ECO:0000256" key="1">
    <source>
        <dbReference type="ARBA" id="ARBA00023589"/>
    </source>
</evidence>
<dbReference type="VEuPathDB" id="FungiDB:ASPNIDRAFT2_1150318"/>
<dbReference type="Gene3D" id="3.40.50.720">
    <property type="entry name" value="NAD(P)-binding Rossmann-like Domain"/>
    <property type="match status" value="1"/>
</dbReference>
<dbReference type="EC" id="1.1.1.270" evidence="2"/>
<keyword evidence="3" id="KW-0378">Hydrolase</keyword>
<gene>
    <name evidence="3" type="ORF">CAN33_0034170</name>
</gene>
<dbReference type="GO" id="GO:0005741">
    <property type="term" value="C:mitochondrial outer membrane"/>
    <property type="evidence" value="ECO:0007669"/>
    <property type="project" value="TreeGrafter"/>
</dbReference>
<dbReference type="eggNOG" id="KOG1208">
    <property type="taxonomic scope" value="Eukaryota"/>
</dbReference>
<evidence type="ECO:0000313" key="3">
    <source>
        <dbReference type="EMBL" id="TPR05325.1"/>
    </source>
</evidence>
<organism evidence="3 4">
    <name type="scientific">Aspergillus niger</name>
    <dbReference type="NCBI Taxonomy" id="5061"/>
    <lineage>
        <taxon>Eukaryota</taxon>
        <taxon>Fungi</taxon>
        <taxon>Dikarya</taxon>
        <taxon>Ascomycota</taxon>
        <taxon>Pezizomycotina</taxon>
        <taxon>Eurotiomycetes</taxon>
        <taxon>Eurotiomycetidae</taxon>
        <taxon>Eurotiales</taxon>
        <taxon>Aspergillaceae</taxon>
        <taxon>Aspergillus</taxon>
        <taxon>Aspergillus subgen. Circumdati</taxon>
    </lineage>
</organism>
<dbReference type="SUPFAM" id="SSF51735">
    <property type="entry name" value="NAD(P)-binding Rossmann-fold domains"/>
    <property type="match status" value="1"/>
</dbReference>
<comment type="pathway">
    <text evidence="1">Steroid biosynthesis; zymosterol biosynthesis; zymosterol from lanosterol: step 5/6.</text>
</comment>
<dbReference type="EMBL" id="NKJJ02000002">
    <property type="protein sequence ID" value="TPR05325.1"/>
    <property type="molecule type" value="Genomic_DNA"/>
</dbReference>
<dbReference type="PANTHER" id="PTHR43647:SF4">
    <property type="entry name" value="KETOREDUCTASE (KR) DOMAIN-CONTAINING PROTEIN"/>
    <property type="match status" value="1"/>
</dbReference>
<dbReference type="VEuPathDB" id="FungiDB:An12g02470"/>
<dbReference type="GO" id="GO:0016787">
    <property type="term" value="F:hydrolase activity"/>
    <property type="evidence" value="ECO:0007669"/>
    <property type="project" value="UniProtKB-KW"/>
</dbReference>
<accession>A0A254UHE6</accession>
<evidence type="ECO:0000256" key="2">
    <source>
        <dbReference type="ARBA" id="ARBA00023621"/>
    </source>
</evidence>
<dbReference type="InterPro" id="IPR051593">
    <property type="entry name" value="Ergosterol_Biosynth_ERG27"/>
</dbReference>
<dbReference type="Proteomes" id="UP000197666">
    <property type="component" value="Unassembled WGS sequence"/>
</dbReference>
<proteinExistence type="predicted"/>
<dbReference type="InterPro" id="IPR036291">
    <property type="entry name" value="NAD(P)-bd_dom_sf"/>
</dbReference>
<dbReference type="GO" id="GO:0000253">
    <property type="term" value="F:3-beta-hydroxysteroid 3-dehydrogenase (NADP+) activity"/>
    <property type="evidence" value="ECO:0007669"/>
    <property type="project" value="UniProtKB-EC"/>
</dbReference>
<dbReference type="PANTHER" id="PTHR43647">
    <property type="entry name" value="DEHYDROGENASE"/>
    <property type="match status" value="1"/>
</dbReference>
<dbReference type="VEuPathDB" id="FungiDB:ATCC64974_40970"/>
<name>A0A254UHE6_ASPNG</name>
<dbReference type="PRINTS" id="PR00081">
    <property type="entry name" value="GDHRDH"/>
</dbReference>
<dbReference type="GO" id="GO:0005789">
    <property type="term" value="C:endoplasmic reticulum membrane"/>
    <property type="evidence" value="ECO:0007669"/>
    <property type="project" value="TreeGrafter"/>
</dbReference>
<dbReference type="InterPro" id="IPR002347">
    <property type="entry name" value="SDR_fam"/>
</dbReference>
<dbReference type="VEuPathDB" id="FungiDB:M747DRAFT_295414"/>
<evidence type="ECO:0000313" key="4">
    <source>
        <dbReference type="Proteomes" id="UP000197666"/>
    </source>
</evidence>
<sequence length="338" mass="37178">MMDGTVLITGANGSLALGFIQALLTLHPQINLVATVRNASPEHDPNTAKLLNLVAKYPKANFHLETLDLGNLASVRSFADQVANQVLSKKLPPLSAIICNAATFSFEAGQVYTTDGYESTFQVCHLSHYLLILRLLGSMNKTSGRIVLLGSVTHYPEKPNPLSSLRPGFPENMDDLVHPPPDPPTLVHDKGFQRYGTAKLANVMLAMDLNRRLQEDDRLSGITALAMDPGGLPSSRAQEGQKRSARWLFKVVEFLMPVLRYMITMFRTIEDAGHDLVVVSVGAEFRGKRGYFVGVKKVAPAALSEDREAQEKLWGNCWRWAGLRTEETALRNSAPNAD</sequence>
<comment type="caution">
    <text evidence="3">The sequence shown here is derived from an EMBL/GenBank/DDBJ whole genome shotgun (WGS) entry which is preliminary data.</text>
</comment>
<protein>
    <recommendedName>
        <fullName evidence="2">3beta-hydroxysteroid 3-dehydrogenase</fullName>
        <ecNumber evidence="2">1.1.1.270</ecNumber>
    </recommendedName>
</protein>
<dbReference type="GO" id="GO:0005811">
    <property type="term" value="C:lipid droplet"/>
    <property type="evidence" value="ECO:0007669"/>
    <property type="project" value="TreeGrafter"/>
</dbReference>
<dbReference type="OrthoDB" id="191139at2759"/>
<dbReference type="AlphaFoldDB" id="A0A254UHE6"/>